<dbReference type="AlphaFoldDB" id="A0A1H8CEC8"/>
<evidence type="ECO:0000313" key="1">
    <source>
        <dbReference type="EMBL" id="SEM92648.1"/>
    </source>
</evidence>
<reference evidence="1 2" key="1">
    <citation type="submission" date="2016-10" db="EMBL/GenBank/DDBJ databases">
        <authorList>
            <person name="de Groot N.N."/>
        </authorList>
    </citation>
    <scope>NUCLEOTIDE SEQUENCE [LARGE SCALE GENOMIC DNA]</scope>
    <source>
        <strain evidence="1 2">Nm22</strain>
    </source>
</reference>
<dbReference type="Proteomes" id="UP000199459">
    <property type="component" value="Unassembled WGS sequence"/>
</dbReference>
<dbReference type="InterPro" id="IPR038626">
    <property type="entry name" value="Rof-like_sf"/>
</dbReference>
<dbReference type="OrthoDB" id="5344363at2"/>
<sequence>MEKNVIACELHDYVEVACMYGYQLKLTLKDGQLLEGKAVDIVQSADQREMLVIDSGEQQHIDLMALSKMQVLTPNAKFVEVVF</sequence>
<dbReference type="Gene3D" id="2.30.30.400">
    <property type="entry name" value="Rof-like"/>
    <property type="match status" value="1"/>
</dbReference>
<dbReference type="EMBL" id="FOCP01000004">
    <property type="protein sequence ID" value="SEM92648.1"/>
    <property type="molecule type" value="Genomic_DNA"/>
</dbReference>
<dbReference type="InterPro" id="IPR009778">
    <property type="entry name" value="ROF"/>
</dbReference>
<dbReference type="STRING" id="917.SAMN05216326_12018"/>
<name>A0A1H8CEC8_9PROT</name>
<dbReference type="SUPFAM" id="SSF101744">
    <property type="entry name" value="Rof/RNase P subunit-like"/>
    <property type="match status" value="1"/>
</dbReference>
<accession>A0A1H8CEC8</accession>
<dbReference type="InterPro" id="IPR023534">
    <property type="entry name" value="Rof/RNase_P-like"/>
</dbReference>
<organism evidence="1 2">
    <name type="scientific">Nitrosomonas marina</name>
    <dbReference type="NCBI Taxonomy" id="917"/>
    <lineage>
        <taxon>Bacteria</taxon>
        <taxon>Pseudomonadati</taxon>
        <taxon>Pseudomonadota</taxon>
        <taxon>Betaproteobacteria</taxon>
        <taxon>Nitrosomonadales</taxon>
        <taxon>Nitrosomonadaceae</taxon>
        <taxon>Nitrosomonas</taxon>
    </lineage>
</organism>
<proteinExistence type="predicted"/>
<evidence type="ECO:0000313" key="2">
    <source>
        <dbReference type="Proteomes" id="UP000199459"/>
    </source>
</evidence>
<gene>
    <name evidence="1" type="ORF">SAMN05216325_104131</name>
</gene>
<protein>
    <submittedName>
        <fullName evidence="1">Transcriptional antiterminator, Rof</fullName>
    </submittedName>
</protein>
<dbReference type="Pfam" id="PF07073">
    <property type="entry name" value="ROF"/>
    <property type="match status" value="1"/>
</dbReference>